<dbReference type="Proteomes" id="UP001193081">
    <property type="component" value="Unassembled WGS sequence"/>
</dbReference>
<dbReference type="EMBL" id="SIJK02000061">
    <property type="protein sequence ID" value="MBP1468257.1"/>
    <property type="molecule type" value="Genomic_DNA"/>
</dbReference>
<gene>
    <name evidence="1" type="ORF">EYB53_021280</name>
</gene>
<proteinExistence type="predicted"/>
<keyword evidence="2" id="KW-1185">Reference proteome</keyword>
<organism evidence="1 2">
    <name type="scientific">Candidatus Chloroploca mongolica</name>
    <dbReference type="NCBI Taxonomy" id="2528176"/>
    <lineage>
        <taxon>Bacteria</taxon>
        <taxon>Bacillati</taxon>
        <taxon>Chloroflexota</taxon>
        <taxon>Chloroflexia</taxon>
        <taxon>Chloroflexales</taxon>
        <taxon>Chloroflexineae</taxon>
        <taxon>Oscillochloridaceae</taxon>
        <taxon>Candidatus Chloroploca</taxon>
    </lineage>
</organism>
<evidence type="ECO:0000313" key="2">
    <source>
        <dbReference type="Proteomes" id="UP001193081"/>
    </source>
</evidence>
<protein>
    <submittedName>
        <fullName evidence="1">Uncharacterized protein</fullName>
    </submittedName>
</protein>
<name>A0ABS4DFP4_9CHLR</name>
<sequence length="50" mass="5459">MKPLHMLWIVVVAVVLVALPGRVAAQDSSSVSGIITYNERVALRCPPTLW</sequence>
<comment type="caution">
    <text evidence="1">The sequence shown here is derived from an EMBL/GenBank/DDBJ whole genome shotgun (WGS) entry which is preliminary data.</text>
</comment>
<evidence type="ECO:0000313" key="1">
    <source>
        <dbReference type="EMBL" id="MBP1468257.1"/>
    </source>
</evidence>
<accession>A0ABS4DFP4</accession>
<dbReference type="RefSeq" id="WP_167857533.1">
    <property type="nucleotide sequence ID" value="NZ_SIJK02000061.1"/>
</dbReference>
<reference evidence="1 2" key="1">
    <citation type="submission" date="2021-03" db="EMBL/GenBank/DDBJ databases">
        <authorList>
            <person name="Grouzdev D.S."/>
        </authorList>
    </citation>
    <scope>NUCLEOTIDE SEQUENCE [LARGE SCALE GENOMIC DNA]</scope>
    <source>
        <strain evidence="1 2">M50-1</strain>
    </source>
</reference>